<evidence type="ECO:0000313" key="6">
    <source>
        <dbReference type="Proteomes" id="UP000214603"/>
    </source>
</evidence>
<dbReference type="InterPro" id="IPR050894">
    <property type="entry name" value="EfeM/EfeO_iron_uptake"/>
</dbReference>
<dbReference type="GO" id="GO:0030313">
    <property type="term" value="C:cell envelope"/>
    <property type="evidence" value="ECO:0007669"/>
    <property type="project" value="UniProtKB-SubCell"/>
</dbReference>
<dbReference type="Pfam" id="PF09375">
    <property type="entry name" value="Peptidase_M75"/>
    <property type="match status" value="1"/>
</dbReference>
<dbReference type="EMBL" id="NJIH01000002">
    <property type="protein sequence ID" value="OWT65897.1"/>
    <property type="molecule type" value="Genomic_DNA"/>
</dbReference>
<evidence type="ECO:0000256" key="1">
    <source>
        <dbReference type="ARBA" id="ARBA00004196"/>
    </source>
</evidence>
<name>A0A225MWY1_9BURK</name>
<dbReference type="Gene3D" id="1.20.1420.20">
    <property type="entry name" value="M75 peptidase, HXXE motif"/>
    <property type="match status" value="1"/>
</dbReference>
<comment type="subcellular location">
    <subcellularLocation>
        <location evidence="1">Cell envelope</location>
    </subcellularLocation>
</comment>
<comment type="similarity">
    <text evidence="2">Belongs to the EfeM/EfeO family.</text>
</comment>
<dbReference type="Proteomes" id="UP000214603">
    <property type="component" value="Unassembled WGS sequence"/>
</dbReference>
<gene>
    <name evidence="5" type="ORF">CEY11_03750</name>
</gene>
<dbReference type="PANTHER" id="PTHR39192:SF1">
    <property type="entry name" value="IRON UPTAKE SYSTEM COMPONENT EFEO"/>
    <property type="match status" value="1"/>
</dbReference>
<accession>A0A225MWY1</accession>
<dbReference type="NCBIfam" id="NF041757">
    <property type="entry name" value="EfeO"/>
    <property type="match status" value="1"/>
</dbReference>
<evidence type="ECO:0000256" key="2">
    <source>
        <dbReference type="ARBA" id="ARBA00005989"/>
    </source>
</evidence>
<comment type="caution">
    <text evidence="5">The sequence shown here is derived from an EMBL/GenBank/DDBJ whole genome shotgun (WGS) entry which is preliminary data.</text>
</comment>
<dbReference type="InterPro" id="IPR018976">
    <property type="entry name" value="Imelysin-like"/>
</dbReference>
<dbReference type="PANTHER" id="PTHR39192">
    <property type="entry name" value="IRON UPTAKE SYSTEM COMPONENT EFEO"/>
    <property type="match status" value="1"/>
</dbReference>
<dbReference type="InterPro" id="IPR053377">
    <property type="entry name" value="Iron_uptake_EfeM/EfeO"/>
</dbReference>
<feature type="domain" description="Imelysin-like" evidence="4">
    <location>
        <begin position="123"/>
        <end position="367"/>
    </location>
</feature>
<dbReference type="CDD" id="cd14656">
    <property type="entry name" value="Imelysin-like_EfeO"/>
    <property type="match status" value="1"/>
</dbReference>
<evidence type="ECO:0000313" key="5">
    <source>
        <dbReference type="EMBL" id="OWT65897.1"/>
    </source>
</evidence>
<protein>
    <submittedName>
        <fullName evidence="5">Peptidase M75</fullName>
    </submittedName>
</protein>
<evidence type="ECO:0000259" key="4">
    <source>
        <dbReference type="Pfam" id="PF09375"/>
    </source>
</evidence>
<keyword evidence="6" id="KW-1185">Reference proteome</keyword>
<keyword evidence="3" id="KW-0732">Signal</keyword>
<sequence length="378" mass="40571">MNAGAAPMKNGVSQVQVTLTGEHGQVCALDHSSAKAGPVTFTVVNKTATAITEVELQSDNRILGEKENLAPGLPAVSFTLTLGGGSYQIYCPGAKQEMLAFTVTGKAAPEANGSTATILADGTQGYAKYVDGVVDAMATAVDRLKTDVDAGNVAKAKVDYPLARPFYERIESDVDGFVLPGHKATDNAGNLDYLIDMRASNLDPKVGWHGFHAIERDLFENGRITPETKQLAAELQENVGRLDKLVKTLHYRPEDLANGAADLLEEVQTTKITGEEEAYSHYDLVDFEGNVEGAQQAFAFLEPGLARIDPALTKRVKQQFAKVDTLLDSYRDPNEPGGFKRYTSDIKTADAAKLSRGIQALQEPLSKIAEKVATVGRG</sequence>
<organism evidence="5 6">
    <name type="scientific">Candidimonas nitroreducens</name>
    <dbReference type="NCBI Taxonomy" id="683354"/>
    <lineage>
        <taxon>Bacteria</taxon>
        <taxon>Pseudomonadati</taxon>
        <taxon>Pseudomonadota</taxon>
        <taxon>Betaproteobacteria</taxon>
        <taxon>Burkholderiales</taxon>
        <taxon>Alcaligenaceae</taxon>
        <taxon>Candidimonas</taxon>
    </lineage>
</organism>
<dbReference type="InterPro" id="IPR038352">
    <property type="entry name" value="Imelysin_sf"/>
</dbReference>
<evidence type="ECO:0000256" key="3">
    <source>
        <dbReference type="ARBA" id="ARBA00022729"/>
    </source>
</evidence>
<dbReference type="AlphaFoldDB" id="A0A225MWY1"/>
<proteinExistence type="inferred from homology"/>
<dbReference type="InterPro" id="IPR034981">
    <property type="entry name" value="Imelysin-like_EfeO/Algp7"/>
</dbReference>
<dbReference type="OrthoDB" id="7348379at2"/>
<reference evidence="6" key="1">
    <citation type="submission" date="2017-06" db="EMBL/GenBank/DDBJ databases">
        <title>Herbaspirillum phytohormonus sp. nov., isolated from the root nodule of Robinia pseudoacacia in lead-zinc mine.</title>
        <authorList>
            <person name="Fan M."/>
            <person name="Lin Y."/>
        </authorList>
    </citation>
    <scope>NUCLEOTIDE SEQUENCE [LARGE SCALE GENOMIC DNA]</scope>
    <source>
        <strain evidence="6">SC-089</strain>
    </source>
</reference>